<evidence type="ECO:0000259" key="1">
    <source>
        <dbReference type="PROSITE" id="PS51184"/>
    </source>
</evidence>
<protein>
    <recommendedName>
        <fullName evidence="1">JmjC domain-containing protein</fullName>
    </recommendedName>
</protein>
<sequence>MLTLRMTTFYADEDTLSGFSSDIGGLWCRPIDVLDEPPDSFVFLRDYVHPKVPCIIRNAIPPSLSFTHSRSPPSKNHEEGSMTLTLDDIIDHIGESFKITVDVTPDGHGDAVRTVACLVESTKTNGLAEVEGRVLFSPDGQLKESFQKMFVKPHEQEMTLAEFRRLLRSDPTDYDKRVRSDLKRLDKPGFAGLDSNERMIYPMMMKSELEAKQLHMHQRRIDSSQIRRPVVYYSRQNDCLRTEMAALFSTGVFPSTFAFAEEAFGTGPPDAVNLWIGNERSVSSTHKDHYENLFYVCSGQKEFILNPPADILFLHEGEFPCGSFHPCHVEKRGESSMTSWAVVPEYESDTNLDNTTEGMPTKARWIEPDIKRYLNEENGMENFPLLSKSHPIKVLVSQGEMLYIPSLWLHHVTQTMETVGVNYWYDMKFDGPHWSYFHFLQQLGRTNHRQMPRKKPF</sequence>
<dbReference type="InterPro" id="IPR014710">
    <property type="entry name" value="RmlC-like_jellyroll"/>
</dbReference>
<dbReference type="AlphaFoldDB" id="A0ABD3PVZ1"/>
<name>A0ABD3PVZ1_9STRA</name>
<dbReference type="SMART" id="SM00558">
    <property type="entry name" value="JmjC"/>
    <property type="match status" value="1"/>
</dbReference>
<keyword evidence="3" id="KW-1185">Reference proteome</keyword>
<accession>A0ABD3PVZ1</accession>
<comment type="caution">
    <text evidence="2">The sequence shown here is derived from an EMBL/GenBank/DDBJ whole genome shotgun (WGS) entry which is preliminary data.</text>
</comment>
<proteinExistence type="predicted"/>
<dbReference type="SUPFAM" id="SSF51197">
    <property type="entry name" value="Clavaminate synthase-like"/>
    <property type="match status" value="1"/>
</dbReference>
<organism evidence="2 3">
    <name type="scientific">Cyclotella cryptica</name>
    <dbReference type="NCBI Taxonomy" id="29204"/>
    <lineage>
        <taxon>Eukaryota</taxon>
        <taxon>Sar</taxon>
        <taxon>Stramenopiles</taxon>
        <taxon>Ochrophyta</taxon>
        <taxon>Bacillariophyta</taxon>
        <taxon>Coscinodiscophyceae</taxon>
        <taxon>Thalassiosirophycidae</taxon>
        <taxon>Stephanodiscales</taxon>
        <taxon>Stephanodiscaceae</taxon>
        <taxon>Cyclotella</taxon>
    </lineage>
</organism>
<reference evidence="2 3" key="1">
    <citation type="journal article" date="2020" name="G3 (Bethesda)">
        <title>Improved Reference Genome for Cyclotella cryptica CCMP332, a Model for Cell Wall Morphogenesis, Salinity Adaptation, and Lipid Production in Diatoms (Bacillariophyta).</title>
        <authorList>
            <person name="Roberts W.R."/>
            <person name="Downey K.M."/>
            <person name="Ruck E.C."/>
            <person name="Traller J.C."/>
            <person name="Alverson A.J."/>
        </authorList>
    </citation>
    <scope>NUCLEOTIDE SEQUENCE [LARGE SCALE GENOMIC DNA]</scope>
    <source>
        <strain evidence="2 3">CCMP332</strain>
    </source>
</reference>
<evidence type="ECO:0000313" key="3">
    <source>
        <dbReference type="Proteomes" id="UP001516023"/>
    </source>
</evidence>
<dbReference type="InterPro" id="IPR041667">
    <property type="entry name" value="Cupin_8"/>
</dbReference>
<dbReference type="PANTHER" id="PTHR12461:SF99">
    <property type="entry name" value="BIFUNCTIONAL PEPTIDASE AND (3S)-LYSYL HYDROXYLASE JMJD7"/>
    <property type="match status" value="1"/>
</dbReference>
<dbReference type="Pfam" id="PF13621">
    <property type="entry name" value="Cupin_8"/>
    <property type="match status" value="1"/>
</dbReference>
<gene>
    <name evidence="2" type="ORF">HJC23_009634</name>
</gene>
<dbReference type="Gene3D" id="2.60.120.10">
    <property type="entry name" value="Jelly Rolls"/>
    <property type="match status" value="2"/>
</dbReference>
<dbReference type="PANTHER" id="PTHR12461">
    <property type="entry name" value="HYPOXIA-INDUCIBLE FACTOR 1 ALPHA INHIBITOR-RELATED"/>
    <property type="match status" value="1"/>
</dbReference>
<dbReference type="EMBL" id="JABMIG020000104">
    <property type="protein sequence ID" value="KAL3792170.1"/>
    <property type="molecule type" value="Genomic_DNA"/>
</dbReference>
<dbReference type="InterPro" id="IPR003347">
    <property type="entry name" value="JmjC_dom"/>
</dbReference>
<dbReference type="PROSITE" id="PS51184">
    <property type="entry name" value="JMJC"/>
    <property type="match status" value="1"/>
</dbReference>
<dbReference type="Proteomes" id="UP001516023">
    <property type="component" value="Unassembled WGS sequence"/>
</dbReference>
<feature type="domain" description="JmjC" evidence="1">
    <location>
        <begin position="231"/>
        <end position="440"/>
    </location>
</feature>
<evidence type="ECO:0000313" key="2">
    <source>
        <dbReference type="EMBL" id="KAL3792170.1"/>
    </source>
</evidence>